<name>A0ABY8CY93_9HYPH</name>
<sequence>MKTRNARAAWHHLYDTAKWKRLREGQLTAEPLCRFCLEVEEVTAADTVDHVKAHKGSVELFFEPSNLQSLCKSCHDTHKRRMELGKDVIRFSADGWPV</sequence>
<dbReference type="RefSeq" id="WP_280734386.1">
    <property type="nucleotide sequence ID" value="NZ_CP120368.1"/>
</dbReference>
<dbReference type="GO" id="GO:0004519">
    <property type="term" value="F:endonuclease activity"/>
    <property type="evidence" value="ECO:0007669"/>
    <property type="project" value="UniProtKB-KW"/>
</dbReference>
<keyword evidence="2" id="KW-0378">Hydrolase</keyword>
<accession>A0ABY8CY93</accession>
<dbReference type="InterPro" id="IPR003615">
    <property type="entry name" value="HNH_nuc"/>
</dbReference>
<dbReference type="Pfam" id="PF01844">
    <property type="entry name" value="HNH"/>
    <property type="match status" value="1"/>
</dbReference>
<proteinExistence type="inferred from homology"/>
<evidence type="ECO:0000313" key="7">
    <source>
        <dbReference type="Proteomes" id="UP001235547"/>
    </source>
</evidence>
<comment type="similarity">
    <text evidence="3">Belongs to the HNH nuclease family.</text>
</comment>
<dbReference type="PANTHER" id="PTHR41286">
    <property type="entry name" value="HNH NUCLEASE YAJD-RELATED"/>
    <property type="match status" value="1"/>
</dbReference>
<dbReference type="SMART" id="SM00507">
    <property type="entry name" value="HNHc"/>
    <property type="match status" value="1"/>
</dbReference>
<organism evidence="6 7">
    <name type="scientific">Sinorhizobium numidicum</name>
    <dbReference type="NCBI Taxonomy" id="680248"/>
    <lineage>
        <taxon>Bacteria</taxon>
        <taxon>Pseudomonadati</taxon>
        <taxon>Pseudomonadota</taxon>
        <taxon>Alphaproteobacteria</taxon>
        <taxon>Hyphomicrobiales</taxon>
        <taxon>Rhizobiaceae</taxon>
        <taxon>Sinorhizobium/Ensifer group</taxon>
        <taxon>Sinorhizobium</taxon>
    </lineage>
</organism>
<evidence type="ECO:0000313" key="6">
    <source>
        <dbReference type="EMBL" id="WEX83559.1"/>
    </source>
</evidence>
<keyword evidence="7" id="KW-1185">Reference proteome</keyword>
<dbReference type="InterPro" id="IPR002711">
    <property type="entry name" value="HNH"/>
</dbReference>
<feature type="domain" description="HNH nuclease" evidence="5">
    <location>
        <begin position="21"/>
        <end position="76"/>
    </location>
</feature>
<protein>
    <recommendedName>
        <fullName evidence="4">Putative HNH nuclease YajD</fullName>
    </recommendedName>
</protein>
<evidence type="ECO:0000256" key="4">
    <source>
        <dbReference type="ARBA" id="ARBA00040194"/>
    </source>
</evidence>
<reference evidence="6 7" key="1">
    <citation type="submission" date="2023-03" db="EMBL/GenBank/DDBJ databases">
        <authorList>
            <person name="Kaur S."/>
            <person name="Espinosa-Saiz D."/>
            <person name="Velazquez E."/>
            <person name="Menendez E."/>
            <person name="diCenzo G.C."/>
        </authorList>
    </citation>
    <scope>NUCLEOTIDE SEQUENCE [LARGE SCALE GENOMIC DNA]</scope>
    <source>
        <strain evidence="6 7">LMG 27395</strain>
    </source>
</reference>
<dbReference type="CDD" id="cd00085">
    <property type="entry name" value="HNHc"/>
    <property type="match status" value="1"/>
</dbReference>
<dbReference type="EMBL" id="CP120371">
    <property type="protein sequence ID" value="WEX83559.1"/>
    <property type="molecule type" value="Genomic_DNA"/>
</dbReference>
<evidence type="ECO:0000259" key="5">
    <source>
        <dbReference type="SMART" id="SM00507"/>
    </source>
</evidence>
<keyword evidence="1" id="KW-0540">Nuclease</keyword>
<gene>
    <name evidence="6" type="ORF">PYH38_002344</name>
</gene>
<keyword evidence="6" id="KW-0255">Endonuclease</keyword>
<evidence type="ECO:0000256" key="1">
    <source>
        <dbReference type="ARBA" id="ARBA00022722"/>
    </source>
</evidence>
<evidence type="ECO:0000256" key="2">
    <source>
        <dbReference type="ARBA" id="ARBA00022801"/>
    </source>
</evidence>
<dbReference type="PANTHER" id="PTHR41286:SF1">
    <property type="entry name" value="HNH NUCLEASE YAJD-RELATED"/>
    <property type="match status" value="1"/>
</dbReference>
<dbReference type="Gene3D" id="1.10.30.50">
    <property type="match status" value="1"/>
</dbReference>
<evidence type="ECO:0000256" key="3">
    <source>
        <dbReference type="ARBA" id="ARBA00038412"/>
    </source>
</evidence>
<dbReference type="Proteomes" id="UP001235547">
    <property type="component" value="Chromosome 1"/>
</dbReference>